<keyword evidence="1" id="KW-0812">Transmembrane</keyword>
<keyword evidence="1" id="KW-0472">Membrane</keyword>
<sequence length="124" mass="12807">MGEADADDQETRATLYAVGHALALVAAAVIAAWTLVNIWTLANPPGHGTVCALVYPAPPGCAPHARFTPAFISAVVVSLAYSAVTFLLLTQGRHRAMVAVWGLGGLLILSVLAGQFVTWGGVRG</sequence>
<evidence type="ECO:0000313" key="3">
    <source>
        <dbReference type="Proteomes" id="UP001500843"/>
    </source>
</evidence>
<comment type="caution">
    <text evidence="2">The sequence shown here is derived from an EMBL/GenBank/DDBJ whole genome shotgun (WGS) entry which is preliminary data.</text>
</comment>
<accession>A0ABP8X9D1</accession>
<evidence type="ECO:0000256" key="1">
    <source>
        <dbReference type="SAM" id="Phobius"/>
    </source>
</evidence>
<dbReference type="EMBL" id="BAABHM010000011">
    <property type="protein sequence ID" value="GAA4702858.1"/>
    <property type="molecule type" value="Genomic_DNA"/>
</dbReference>
<evidence type="ECO:0000313" key="2">
    <source>
        <dbReference type="EMBL" id="GAA4702858.1"/>
    </source>
</evidence>
<dbReference type="Proteomes" id="UP001500843">
    <property type="component" value="Unassembled WGS sequence"/>
</dbReference>
<evidence type="ECO:0008006" key="4">
    <source>
        <dbReference type="Google" id="ProtNLM"/>
    </source>
</evidence>
<feature type="transmembrane region" description="Helical" evidence="1">
    <location>
        <begin position="15"/>
        <end position="36"/>
    </location>
</feature>
<gene>
    <name evidence="2" type="ORF">GCM10023198_25150</name>
</gene>
<name>A0ABP8X9D1_9MICO</name>
<keyword evidence="1" id="KW-1133">Transmembrane helix</keyword>
<reference evidence="3" key="1">
    <citation type="journal article" date="2019" name="Int. J. Syst. Evol. Microbiol.">
        <title>The Global Catalogue of Microorganisms (GCM) 10K type strain sequencing project: providing services to taxonomists for standard genome sequencing and annotation.</title>
        <authorList>
            <consortium name="The Broad Institute Genomics Platform"/>
            <consortium name="The Broad Institute Genome Sequencing Center for Infectious Disease"/>
            <person name="Wu L."/>
            <person name="Ma J."/>
        </authorList>
    </citation>
    <scope>NUCLEOTIDE SEQUENCE [LARGE SCALE GENOMIC DNA]</scope>
    <source>
        <strain evidence="3">JCM 17975</strain>
    </source>
</reference>
<feature type="transmembrane region" description="Helical" evidence="1">
    <location>
        <begin position="96"/>
        <end position="117"/>
    </location>
</feature>
<proteinExistence type="predicted"/>
<feature type="transmembrane region" description="Helical" evidence="1">
    <location>
        <begin position="70"/>
        <end position="89"/>
    </location>
</feature>
<protein>
    <recommendedName>
        <fullName evidence="4">Vitamin K epoxide reductase family protein</fullName>
    </recommendedName>
</protein>
<keyword evidence="3" id="KW-1185">Reference proteome</keyword>
<organism evidence="2 3">
    <name type="scientific">Promicromonospora umidemergens</name>
    <dbReference type="NCBI Taxonomy" id="629679"/>
    <lineage>
        <taxon>Bacteria</taxon>
        <taxon>Bacillati</taxon>
        <taxon>Actinomycetota</taxon>
        <taxon>Actinomycetes</taxon>
        <taxon>Micrococcales</taxon>
        <taxon>Promicromonosporaceae</taxon>
        <taxon>Promicromonospora</taxon>
    </lineage>
</organism>
<dbReference type="RefSeq" id="WP_253867508.1">
    <property type="nucleotide sequence ID" value="NZ_BAABHM010000011.1"/>
</dbReference>